<dbReference type="GO" id="GO:0005737">
    <property type="term" value="C:cytoplasm"/>
    <property type="evidence" value="ECO:0007669"/>
    <property type="project" value="TreeGrafter"/>
</dbReference>
<dbReference type="Gene3D" id="2.70.98.10">
    <property type="match status" value="1"/>
</dbReference>
<protein>
    <recommendedName>
        <fullName evidence="5">Aldose 1-epimerase</fullName>
        <ecNumber evidence="5">5.1.3.3</ecNumber>
    </recommendedName>
</protein>
<evidence type="ECO:0000313" key="9">
    <source>
        <dbReference type="EMBL" id="TDR32735.1"/>
    </source>
</evidence>
<organism evidence="9 10">
    <name type="scientific">Hydromonas duriensis</name>
    <dbReference type="NCBI Taxonomy" id="1527608"/>
    <lineage>
        <taxon>Bacteria</taxon>
        <taxon>Pseudomonadati</taxon>
        <taxon>Pseudomonadota</taxon>
        <taxon>Betaproteobacteria</taxon>
        <taxon>Burkholderiales</taxon>
        <taxon>Burkholderiaceae</taxon>
        <taxon>Hydromonas</taxon>
    </lineage>
</organism>
<dbReference type="EC" id="5.1.3.3" evidence="5"/>
<dbReference type="NCBIfam" id="NF008277">
    <property type="entry name" value="PRK11055.1"/>
    <property type="match status" value="1"/>
</dbReference>
<accession>A0A4R6YB39</accession>
<feature type="binding site" evidence="7">
    <location>
        <position position="251"/>
    </location>
    <ligand>
        <name>beta-D-galactose</name>
        <dbReference type="ChEBI" id="CHEBI:27667"/>
    </ligand>
</feature>
<feature type="active site" description="Proton acceptor" evidence="6">
    <location>
        <position position="314"/>
    </location>
</feature>
<comment type="catalytic activity">
    <reaction evidence="5">
        <text>alpha-D-glucose = beta-D-glucose</text>
        <dbReference type="Rhea" id="RHEA:10264"/>
        <dbReference type="ChEBI" id="CHEBI:15903"/>
        <dbReference type="ChEBI" id="CHEBI:17925"/>
        <dbReference type="EC" id="5.1.3.3"/>
    </reaction>
</comment>
<evidence type="ECO:0000256" key="7">
    <source>
        <dbReference type="PIRSR" id="PIRSR005096-2"/>
    </source>
</evidence>
<dbReference type="Proteomes" id="UP000294480">
    <property type="component" value="Unassembled WGS sequence"/>
</dbReference>
<dbReference type="GO" id="GO:0030246">
    <property type="term" value="F:carbohydrate binding"/>
    <property type="evidence" value="ECO:0007669"/>
    <property type="project" value="InterPro"/>
</dbReference>
<keyword evidence="10" id="KW-1185">Reference proteome</keyword>
<evidence type="ECO:0000256" key="4">
    <source>
        <dbReference type="ARBA" id="ARBA00023277"/>
    </source>
</evidence>
<comment type="pathway">
    <text evidence="1 5">Carbohydrate metabolism; hexose metabolism.</text>
</comment>
<comment type="similarity">
    <text evidence="2 5">Belongs to the aldose epimerase family.</text>
</comment>
<dbReference type="InterPro" id="IPR015443">
    <property type="entry name" value="Aldose_1-epimerase"/>
</dbReference>
<feature type="active site" description="Proton donor" evidence="6">
    <location>
        <position position="179"/>
    </location>
</feature>
<comment type="caution">
    <text evidence="9">The sequence shown here is derived from an EMBL/GenBank/DDBJ whole genome shotgun (WGS) entry which is preliminary data.</text>
</comment>
<dbReference type="InterPro" id="IPR014718">
    <property type="entry name" value="GH-type_carb-bd"/>
</dbReference>
<feature type="binding site" evidence="8">
    <location>
        <begin position="179"/>
        <end position="181"/>
    </location>
    <ligand>
        <name>beta-D-galactose</name>
        <dbReference type="ChEBI" id="CHEBI:27667"/>
    </ligand>
</feature>
<dbReference type="RefSeq" id="WP_162845112.1">
    <property type="nucleotide sequence ID" value="NZ_SNZE01000002.1"/>
</dbReference>
<name>A0A4R6YB39_9BURK</name>
<sequence length="349" mass="38621">MSITQSSIHIAGQQAQLFVLQNAKGGVVELSNWGASVLDIQMPDRAGVSQSITLAHADLDRYADNAPYFGCIVGRVAGRIAHGRFHLAGRDYQLPINQGAHHLHGGSQAMSHRLWLVTAVESTGGVDKVEFTYDSHAGENGYPGRLCVSVTYSLDAENRLHIAYRANTDAPTLCNLTHHVYFNLSGNVQRTIHEHELQVQAERLCAMDEDLLVSGDEWHVAGSDFDFRVARPLAPALRSADERIQLACGLDHYFILNAAQEAEPQIVLSDKISGRRVRVFTDQPSVVLYAHNYAGQEALRHGGIGQMHDALCIETQQLPHKKSDNGNHAFALYPEQTYQQNTTFCFEHF</sequence>
<dbReference type="PIRSF" id="PIRSF005096">
    <property type="entry name" value="GALM"/>
    <property type="match status" value="1"/>
</dbReference>
<keyword evidence="3 5" id="KW-0413">Isomerase</keyword>
<evidence type="ECO:0000256" key="1">
    <source>
        <dbReference type="ARBA" id="ARBA00005028"/>
    </source>
</evidence>
<dbReference type="GO" id="GO:0033499">
    <property type="term" value="P:galactose catabolic process via UDP-galactose, Leloir pathway"/>
    <property type="evidence" value="ECO:0007669"/>
    <property type="project" value="TreeGrafter"/>
</dbReference>
<dbReference type="Pfam" id="PF01263">
    <property type="entry name" value="Aldose_epim"/>
    <property type="match status" value="1"/>
</dbReference>
<dbReference type="InterPro" id="IPR047215">
    <property type="entry name" value="Galactose_mutarotase-like"/>
</dbReference>
<evidence type="ECO:0000313" key="10">
    <source>
        <dbReference type="Proteomes" id="UP000294480"/>
    </source>
</evidence>
<dbReference type="InterPro" id="IPR011013">
    <property type="entry name" value="Gal_mutarotase_sf_dom"/>
</dbReference>
<dbReference type="SUPFAM" id="SSF74650">
    <property type="entry name" value="Galactose mutarotase-like"/>
    <property type="match status" value="1"/>
</dbReference>
<proteinExistence type="inferred from homology"/>
<evidence type="ECO:0000256" key="8">
    <source>
        <dbReference type="PIRSR" id="PIRSR005096-3"/>
    </source>
</evidence>
<dbReference type="EMBL" id="SNZE01000002">
    <property type="protein sequence ID" value="TDR32735.1"/>
    <property type="molecule type" value="Genomic_DNA"/>
</dbReference>
<evidence type="ECO:0000256" key="3">
    <source>
        <dbReference type="ARBA" id="ARBA00023235"/>
    </source>
</evidence>
<evidence type="ECO:0000256" key="5">
    <source>
        <dbReference type="PIRNR" id="PIRNR005096"/>
    </source>
</evidence>
<dbReference type="GO" id="GO:0006006">
    <property type="term" value="P:glucose metabolic process"/>
    <property type="evidence" value="ECO:0007669"/>
    <property type="project" value="TreeGrafter"/>
</dbReference>
<dbReference type="CDD" id="cd09019">
    <property type="entry name" value="galactose_mutarotase_like"/>
    <property type="match status" value="1"/>
</dbReference>
<dbReference type="PANTHER" id="PTHR10091:SF0">
    <property type="entry name" value="GALACTOSE MUTAROTASE"/>
    <property type="match status" value="1"/>
</dbReference>
<dbReference type="AlphaFoldDB" id="A0A4R6YB39"/>
<dbReference type="PANTHER" id="PTHR10091">
    <property type="entry name" value="ALDOSE-1-EPIMERASE"/>
    <property type="match status" value="1"/>
</dbReference>
<evidence type="ECO:0000256" key="6">
    <source>
        <dbReference type="PIRSR" id="PIRSR005096-1"/>
    </source>
</evidence>
<evidence type="ECO:0000256" key="2">
    <source>
        <dbReference type="ARBA" id="ARBA00006206"/>
    </source>
</evidence>
<dbReference type="InterPro" id="IPR008183">
    <property type="entry name" value="Aldose_1/G6P_1-epimerase"/>
</dbReference>
<gene>
    <name evidence="9" type="ORF">DFR44_10231</name>
</gene>
<dbReference type="GO" id="GO:0004034">
    <property type="term" value="F:aldose 1-epimerase activity"/>
    <property type="evidence" value="ECO:0007669"/>
    <property type="project" value="UniProtKB-EC"/>
</dbReference>
<keyword evidence="4 5" id="KW-0119">Carbohydrate metabolism</keyword>
<dbReference type="UniPathway" id="UPA00242"/>
<reference evidence="9 10" key="1">
    <citation type="submission" date="2019-03" db="EMBL/GenBank/DDBJ databases">
        <title>Genomic Encyclopedia of Type Strains, Phase IV (KMG-IV): sequencing the most valuable type-strain genomes for metagenomic binning, comparative biology and taxonomic classification.</title>
        <authorList>
            <person name="Goeker M."/>
        </authorList>
    </citation>
    <scope>NUCLEOTIDE SEQUENCE [LARGE SCALE GENOMIC DNA]</scope>
    <source>
        <strain evidence="9 10">DSM 102852</strain>
    </source>
</reference>